<gene>
    <name evidence="1" type="ORF">Gotri_021036</name>
</gene>
<keyword evidence="2" id="KW-1185">Reference proteome</keyword>
<reference evidence="1 2" key="1">
    <citation type="journal article" date="2019" name="Genome Biol. Evol.">
        <title>Insights into the evolution of the New World diploid cottons (Gossypium, subgenus Houzingenia) based on genome sequencing.</title>
        <authorList>
            <person name="Grover C.E."/>
            <person name="Arick M.A. 2nd"/>
            <person name="Thrash A."/>
            <person name="Conover J.L."/>
            <person name="Sanders W.S."/>
            <person name="Peterson D.G."/>
            <person name="Frelichowski J.E."/>
            <person name="Scheffler J.A."/>
            <person name="Scheffler B.E."/>
            <person name="Wendel J.F."/>
        </authorList>
    </citation>
    <scope>NUCLEOTIDE SEQUENCE [LARGE SCALE GENOMIC DNA]</scope>
    <source>
        <strain evidence="1">8</strain>
        <tissue evidence="1">Leaf</tissue>
    </source>
</reference>
<proteinExistence type="predicted"/>
<dbReference type="AlphaFoldDB" id="A0A7J9DB77"/>
<evidence type="ECO:0000313" key="1">
    <source>
        <dbReference type="EMBL" id="MBA0757997.1"/>
    </source>
</evidence>
<organism evidence="1 2">
    <name type="scientific">Gossypium trilobum</name>
    <dbReference type="NCBI Taxonomy" id="34281"/>
    <lineage>
        <taxon>Eukaryota</taxon>
        <taxon>Viridiplantae</taxon>
        <taxon>Streptophyta</taxon>
        <taxon>Embryophyta</taxon>
        <taxon>Tracheophyta</taxon>
        <taxon>Spermatophyta</taxon>
        <taxon>Magnoliopsida</taxon>
        <taxon>eudicotyledons</taxon>
        <taxon>Gunneridae</taxon>
        <taxon>Pentapetalae</taxon>
        <taxon>rosids</taxon>
        <taxon>malvids</taxon>
        <taxon>Malvales</taxon>
        <taxon>Malvaceae</taxon>
        <taxon>Malvoideae</taxon>
        <taxon>Gossypium</taxon>
    </lineage>
</organism>
<accession>A0A7J9DB77</accession>
<sequence>MTESMAKQFGDFCDKFIEYYTSIPSLGIQKFLRIRVCLDVTAPLKRKNCYCPFRLQLEPSKIVFGWDLSLHAVVKRRNTTVSRWLRAADGSPYITENLVSSNHGISINEGKYLGRNFRRFVGNKNSNPNLIPLGSVQYHGNNRKIKGRDGGNDALGADGLVYGPWTWSWMRRMAQLLYWKVKRDRELWRAHVLFWMLLLDQAQWMYRLTLVIRAAEVNENT</sequence>
<evidence type="ECO:0000313" key="2">
    <source>
        <dbReference type="Proteomes" id="UP000593568"/>
    </source>
</evidence>
<comment type="caution">
    <text evidence="1">The sequence shown here is derived from an EMBL/GenBank/DDBJ whole genome shotgun (WGS) entry which is preliminary data.</text>
</comment>
<protein>
    <submittedName>
        <fullName evidence="1">Uncharacterized protein</fullName>
    </submittedName>
</protein>
<dbReference type="EMBL" id="JABEZW010000001">
    <property type="protein sequence ID" value="MBA0757997.1"/>
    <property type="molecule type" value="Genomic_DNA"/>
</dbReference>
<feature type="non-terminal residue" evidence="1">
    <location>
        <position position="221"/>
    </location>
</feature>
<dbReference type="Proteomes" id="UP000593568">
    <property type="component" value="Unassembled WGS sequence"/>
</dbReference>
<name>A0A7J9DB77_9ROSI</name>